<evidence type="ECO:0000256" key="1">
    <source>
        <dbReference type="ARBA" id="ARBA00006484"/>
    </source>
</evidence>
<evidence type="ECO:0000313" key="6">
    <source>
        <dbReference type="EMBL" id="MBA8808149.1"/>
    </source>
</evidence>
<comment type="similarity">
    <text evidence="1 3">Belongs to the short-chain dehydrogenases/reductases (SDR) family.</text>
</comment>
<dbReference type="RefSeq" id="WP_182615982.1">
    <property type="nucleotide sequence ID" value="NZ_BAAATF010000003.1"/>
</dbReference>
<dbReference type="InterPro" id="IPR002347">
    <property type="entry name" value="SDR_fam"/>
</dbReference>
<dbReference type="InterPro" id="IPR051911">
    <property type="entry name" value="SDR_oxidoreductase"/>
</dbReference>
<evidence type="ECO:0000256" key="3">
    <source>
        <dbReference type="RuleBase" id="RU000363"/>
    </source>
</evidence>
<dbReference type="PANTHER" id="PTHR43976">
    <property type="entry name" value="SHORT CHAIN DEHYDROGENASE"/>
    <property type="match status" value="1"/>
</dbReference>
<dbReference type="Gene3D" id="3.40.50.720">
    <property type="entry name" value="NAD(P)-binding Rossmann-like Domain"/>
    <property type="match status" value="1"/>
</dbReference>
<dbReference type="Pfam" id="PF00106">
    <property type="entry name" value="adh_short"/>
    <property type="match status" value="1"/>
</dbReference>
<reference evidence="6 7" key="1">
    <citation type="submission" date="2020-07" db="EMBL/GenBank/DDBJ databases">
        <title>Sequencing the genomes of 1000 actinobacteria strains.</title>
        <authorList>
            <person name="Klenk H.-P."/>
        </authorList>
    </citation>
    <scope>NUCLEOTIDE SEQUENCE [LARGE SCALE GENOMIC DNA]</scope>
    <source>
        <strain evidence="6 7">DSM 44121</strain>
    </source>
</reference>
<comment type="caution">
    <text evidence="6">The sequence shown here is derived from an EMBL/GenBank/DDBJ whole genome shotgun (WGS) entry which is preliminary data.</text>
</comment>
<accession>A0A7W3J8M0</accession>
<gene>
    <name evidence="6" type="ORF">FHX71_002091</name>
</gene>
<feature type="region of interest" description="Disordered" evidence="4">
    <location>
        <begin position="1"/>
        <end position="25"/>
    </location>
</feature>
<dbReference type="CDD" id="cd05374">
    <property type="entry name" value="17beta-HSD-like_SDR_c"/>
    <property type="match status" value="1"/>
</dbReference>
<keyword evidence="7" id="KW-1185">Reference proteome</keyword>
<dbReference type="NCBIfam" id="NF006114">
    <property type="entry name" value="PRK08263.1"/>
    <property type="match status" value="1"/>
</dbReference>
<sequence>MAADTLRTPEPSATTAPSPPSAPTARTWFVTGASRGLGRAIAVAALERGDRVAATARDLAALDDLVAAHGGAVVPLRLDVTDPDQVRAAVQEATQALGRLDVVVNNAGYGLFGTVEEITPAQLQAQLDVNLFGVLHVTQAALPVLRAQGSGHIVQVSSSSGVAAWPGLGGYSASKWALEGLSESLAQEVAGFGVHVTLVEPGPVDTAWRDESAVRAAQLPAYDALRAAAWHPPGSSSPADVARVVLAVVDADEPPLRILVGDLAADAVLPITEERVAGWRRWEALGRSAG</sequence>
<dbReference type="EMBL" id="JACGWV010000001">
    <property type="protein sequence ID" value="MBA8808149.1"/>
    <property type="molecule type" value="Genomic_DNA"/>
</dbReference>
<proteinExistence type="inferred from homology"/>
<dbReference type="FunFam" id="3.40.50.720:FF:000084">
    <property type="entry name" value="Short-chain dehydrogenase reductase"/>
    <property type="match status" value="1"/>
</dbReference>
<evidence type="ECO:0000313" key="7">
    <source>
        <dbReference type="Proteomes" id="UP000540568"/>
    </source>
</evidence>
<dbReference type="PROSITE" id="PS00061">
    <property type="entry name" value="ADH_SHORT"/>
    <property type="match status" value="1"/>
</dbReference>
<evidence type="ECO:0000256" key="4">
    <source>
        <dbReference type="SAM" id="MobiDB-lite"/>
    </source>
</evidence>
<dbReference type="InterPro" id="IPR057326">
    <property type="entry name" value="KR_dom"/>
</dbReference>
<name>A0A7W3J8M0_9MICO</name>
<dbReference type="SUPFAM" id="SSF51735">
    <property type="entry name" value="NAD(P)-binding Rossmann-fold domains"/>
    <property type="match status" value="1"/>
</dbReference>
<dbReference type="GO" id="GO:0016491">
    <property type="term" value="F:oxidoreductase activity"/>
    <property type="evidence" value="ECO:0007669"/>
    <property type="project" value="UniProtKB-KW"/>
</dbReference>
<organism evidence="6 7">
    <name type="scientific">Promicromonospora sukumoe</name>
    <dbReference type="NCBI Taxonomy" id="88382"/>
    <lineage>
        <taxon>Bacteria</taxon>
        <taxon>Bacillati</taxon>
        <taxon>Actinomycetota</taxon>
        <taxon>Actinomycetes</taxon>
        <taxon>Micrococcales</taxon>
        <taxon>Promicromonosporaceae</taxon>
        <taxon>Promicromonospora</taxon>
    </lineage>
</organism>
<dbReference type="AlphaFoldDB" id="A0A7W3J8M0"/>
<dbReference type="InterPro" id="IPR036291">
    <property type="entry name" value="NAD(P)-bd_dom_sf"/>
</dbReference>
<feature type="domain" description="Ketoreductase" evidence="5">
    <location>
        <begin position="26"/>
        <end position="217"/>
    </location>
</feature>
<dbReference type="PRINTS" id="PR00080">
    <property type="entry name" value="SDRFAMILY"/>
</dbReference>
<keyword evidence="2" id="KW-0560">Oxidoreductase</keyword>
<evidence type="ECO:0000259" key="5">
    <source>
        <dbReference type="SMART" id="SM00822"/>
    </source>
</evidence>
<protein>
    <submittedName>
        <fullName evidence="6">NAD(P)-dependent dehydrogenase (Short-subunit alcohol dehydrogenase family)</fullName>
    </submittedName>
</protein>
<dbReference type="Proteomes" id="UP000540568">
    <property type="component" value="Unassembled WGS sequence"/>
</dbReference>
<dbReference type="PRINTS" id="PR00081">
    <property type="entry name" value="GDHRDH"/>
</dbReference>
<evidence type="ECO:0000256" key="2">
    <source>
        <dbReference type="ARBA" id="ARBA00023002"/>
    </source>
</evidence>
<dbReference type="PANTHER" id="PTHR43976:SF16">
    <property type="entry name" value="SHORT-CHAIN DEHYDROGENASE_REDUCTASE FAMILY PROTEIN"/>
    <property type="match status" value="1"/>
</dbReference>
<dbReference type="InterPro" id="IPR020904">
    <property type="entry name" value="Sc_DH/Rdtase_CS"/>
</dbReference>
<dbReference type="SMART" id="SM00822">
    <property type="entry name" value="PKS_KR"/>
    <property type="match status" value="1"/>
</dbReference>